<keyword evidence="3" id="KW-1185">Reference proteome</keyword>
<protein>
    <recommendedName>
        <fullName evidence="4">Ser-Thr-rich glycosyl-phosphatidyl-inositol-anchored membrane family protein</fullName>
    </recommendedName>
</protein>
<dbReference type="OrthoDB" id="257265at2"/>
<dbReference type="RefSeq" id="WP_146575789.1">
    <property type="nucleotide sequence ID" value="NZ_SJPM01000001.1"/>
</dbReference>
<gene>
    <name evidence="2" type="ORF">Pla100_01410</name>
</gene>
<dbReference type="AlphaFoldDB" id="A0A5C6AT39"/>
<proteinExistence type="predicted"/>
<dbReference type="EMBL" id="SJPM01000001">
    <property type="protein sequence ID" value="TWU03223.1"/>
    <property type="molecule type" value="Genomic_DNA"/>
</dbReference>
<name>A0A5C6AT39_9BACT</name>
<organism evidence="2 3">
    <name type="scientific">Neorhodopirellula pilleata</name>
    <dbReference type="NCBI Taxonomy" id="2714738"/>
    <lineage>
        <taxon>Bacteria</taxon>
        <taxon>Pseudomonadati</taxon>
        <taxon>Planctomycetota</taxon>
        <taxon>Planctomycetia</taxon>
        <taxon>Pirellulales</taxon>
        <taxon>Pirellulaceae</taxon>
        <taxon>Neorhodopirellula</taxon>
    </lineage>
</organism>
<feature type="compositionally biased region" description="Polar residues" evidence="1">
    <location>
        <begin position="403"/>
        <end position="424"/>
    </location>
</feature>
<comment type="caution">
    <text evidence="2">The sequence shown here is derived from an EMBL/GenBank/DDBJ whole genome shotgun (WGS) entry which is preliminary data.</text>
</comment>
<accession>A0A5C6AT39</accession>
<sequence>MRFDQDRSAAVSNQSQNRAVRPFGSVANRRARFMIALGLTAGIGGFGGASHVCGEVTDVVLGSRSFQIPFNIAKSGSPPQEVHLYMAATPSPSNPGLPQGKWQLLDRQAPGVGQFQVSETSEGTYWFATRTIDASGRPHPPGPIAPELKVTIDTTEPVVELVADASAEGKVIAEFLVEDATGVDQMSIHYVTDVTRQWQTASISRTAQGGRFVFEPQDRWQELSLRLRVLDRAGNETIVTKRIQKPRVATKNPNRFASAPSIDETPALQALAGQEPSTTHAQVPNMTPAKPQAHLAAAPFGFPAPYGVAGNSETLPPPSTPEQISQDFGRALPGSNSFSGVELLPETAPAVEDLSAPAAEPEKRPRTAADAMRPLDQPSVTEMVPAPTGQPPAPTQLNRPAMNESSLEPKLSNQPAQTSDVSSDQDAEPTATPSPWSPIDSDRPKFTDPRTTVSRSRVPILSLEELSQRSVVRHSQSRQFSLDYEIEAIGGRGVEAIELYGTTDGGQTWKKWGSDPDRQSPFDIETNGEGIFGFNIVVVAANGLASPSPLPGDVPDIVVVVDETEPEVSITGARYGESDRAGSLVIQYRCQDEYLMTRPIALAFSDSPNGPWTTIAAGLRNVGDYVWPADPQLPRQIYLRIDATDQAGNVGGFVLEEPIDTRGLAPRARIRAFRSIPTP</sequence>
<dbReference type="Proteomes" id="UP000316213">
    <property type="component" value="Unassembled WGS sequence"/>
</dbReference>
<evidence type="ECO:0000256" key="1">
    <source>
        <dbReference type="SAM" id="MobiDB-lite"/>
    </source>
</evidence>
<reference evidence="2 3" key="1">
    <citation type="submission" date="2019-02" db="EMBL/GenBank/DDBJ databases">
        <title>Deep-cultivation of Planctomycetes and their phenomic and genomic characterization uncovers novel biology.</title>
        <authorList>
            <person name="Wiegand S."/>
            <person name="Jogler M."/>
            <person name="Boedeker C."/>
            <person name="Pinto D."/>
            <person name="Vollmers J."/>
            <person name="Rivas-Marin E."/>
            <person name="Kohn T."/>
            <person name="Peeters S.H."/>
            <person name="Heuer A."/>
            <person name="Rast P."/>
            <person name="Oberbeckmann S."/>
            <person name="Bunk B."/>
            <person name="Jeske O."/>
            <person name="Meyerdierks A."/>
            <person name="Storesund J.E."/>
            <person name="Kallscheuer N."/>
            <person name="Luecker S."/>
            <person name="Lage O.M."/>
            <person name="Pohl T."/>
            <person name="Merkel B.J."/>
            <person name="Hornburger P."/>
            <person name="Mueller R.-W."/>
            <person name="Bruemmer F."/>
            <person name="Labrenz M."/>
            <person name="Spormann A.M."/>
            <person name="Op Den Camp H."/>
            <person name="Overmann J."/>
            <person name="Amann R."/>
            <person name="Jetten M.S.M."/>
            <person name="Mascher T."/>
            <person name="Medema M.H."/>
            <person name="Devos D.P."/>
            <person name="Kaster A.-K."/>
            <person name="Ovreas L."/>
            <person name="Rohde M."/>
            <person name="Galperin M.Y."/>
            <person name="Jogler C."/>
        </authorList>
    </citation>
    <scope>NUCLEOTIDE SEQUENCE [LARGE SCALE GENOMIC DNA]</scope>
    <source>
        <strain evidence="2 3">Pla100</strain>
    </source>
</reference>
<evidence type="ECO:0000313" key="3">
    <source>
        <dbReference type="Proteomes" id="UP000316213"/>
    </source>
</evidence>
<feature type="region of interest" description="Disordered" evidence="1">
    <location>
        <begin position="309"/>
        <end position="455"/>
    </location>
</feature>
<evidence type="ECO:0008006" key="4">
    <source>
        <dbReference type="Google" id="ProtNLM"/>
    </source>
</evidence>
<evidence type="ECO:0000313" key="2">
    <source>
        <dbReference type="EMBL" id="TWU03223.1"/>
    </source>
</evidence>